<evidence type="ECO:0000313" key="3">
    <source>
        <dbReference type="Proteomes" id="UP000215914"/>
    </source>
</evidence>
<name>A0A251SK65_HELAN</name>
<organism evidence="2 3">
    <name type="scientific">Helianthus annuus</name>
    <name type="common">Common sunflower</name>
    <dbReference type="NCBI Taxonomy" id="4232"/>
    <lineage>
        <taxon>Eukaryota</taxon>
        <taxon>Viridiplantae</taxon>
        <taxon>Streptophyta</taxon>
        <taxon>Embryophyta</taxon>
        <taxon>Tracheophyta</taxon>
        <taxon>Spermatophyta</taxon>
        <taxon>Magnoliopsida</taxon>
        <taxon>eudicotyledons</taxon>
        <taxon>Gunneridae</taxon>
        <taxon>Pentapetalae</taxon>
        <taxon>asterids</taxon>
        <taxon>campanulids</taxon>
        <taxon>Asterales</taxon>
        <taxon>Asteraceae</taxon>
        <taxon>Asteroideae</taxon>
        <taxon>Heliantheae alliance</taxon>
        <taxon>Heliantheae</taxon>
        <taxon>Helianthus</taxon>
    </lineage>
</organism>
<reference evidence="2" key="2">
    <citation type="submission" date="2017-02" db="EMBL/GenBank/DDBJ databases">
        <title>Sunflower complete genome.</title>
        <authorList>
            <person name="Langlade N."/>
            <person name="Munos S."/>
        </authorList>
    </citation>
    <scope>NUCLEOTIDE SEQUENCE [LARGE SCALE GENOMIC DNA]</scope>
    <source>
        <tissue evidence="2">Leaves</tissue>
    </source>
</reference>
<protein>
    <submittedName>
        <fullName evidence="2">Uncharacterized protein</fullName>
    </submittedName>
</protein>
<dbReference type="Gramene" id="mRNA:HanXRQr2_Chr14g0658861">
    <property type="protein sequence ID" value="mRNA:HanXRQr2_Chr14g0658861"/>
    <property type="gene ID" value="HanXRQr2_Chr14g0658861"/>
</dbReference>
<dbReference type="AlphaFoldDB" id="A0A251SK65"/>
<keyword evidence="3" id="KW-1185">Reference proteome</keyword>
<proteinExistence type="predicted"/>
<evidence type="ECO:0000313" key="1">
    <source>
        <dbReference type="EMBL" id="KAF5770386.1"/>
    </source>
</evidence>
<accession>A0A251SK65</accession>
<reference evidence="1" key="3">
    <citation type="submission" date="2020-06" db="EMBL/GenBank/DDBJ databases">
        <title>Helianthus annuus Genome sequencing and assembly Release 2.</title>
        <authorList>
            <person name="Gouzy J."/>
            <person name="Langlade N."/>
            <person name="Munos S."/>
        </authorList>
    </citation>
    <scope>NUCLEOTIDE SEQUENCE</scope>
    <source>
        <tissue evidence="1">Leaves</tissue>
    </source>
</reference>
<dbReference type="EMBL" id="CM007903">
    <property type="protein sequence ID" value="OTF99229.1"/>
    <property type="molecule type" value="Genomic_DNA"/>
</dbReference>
<dbReference type="EMBL" id="MNCJ02000329">
    <property type="protein sequence ID" value="KAF5770386.1"/>
    <property type="molecule type" value="Genomic_DNA"/>
</dbReference>
<sequence length="112" mass="12773">MRIETLPIDSVCYSYYALILYLDQIFRVSMTMGCSRVEPNRADFCSCLARLRTEPSGAAHLKPSLKSSEQFPSNKYSERASSEVRAIWTTVSTDLNLLREIVTMLGLKFLRL</sequence>
<evidence type="ECO:0000313" key="2">
    <source>
        <dbReference type="EMBL" id="OTF99229.1"/>
    </source>
</evidence>
<gene>
    <name evidence="2" type="ORF">HannXRQ_Chr14g0454261</name>
    <name evidence="1" type="ORF">HanXRQr2_Chr14g0658861</name>
</gene>
<dbReference type="Proteomes" id="UP000215914">
    <property type="component" value="Chromosome 14"/>
</dbReference>
<dbReference type="InParanoid" id="A0A251SK65"/>
<reference evidence="1 3" key="1">
    <citation type="journal article" date="2017" name="Nature">
        <title>The sunflower genome provides insights into oil metabolism, flowering and Asterid evolution.</title>
        <authorList>
            <person name="Badouin H."/>
            <person name="Gouzy J."/>
            <person name="Grassa C.J."/>
            <person name="Murat F."/>
            <person name="Staton S.E."/>
            <person name="Cottret L."/>
            <person name="Lelandais-Briere C."/>
            <person name="Owens G.L."/>
            <person name="Carrere S."/>
            <person name="Mayjonade B."/>
            <person name="Legrand L."/>
            <person name="Gill N."/>
            <person name="Kane N.C."/>
            <person name="Bowers J.E."/>
            <person name="Hubner S."/>
            <person name="Bellec A."/>
            <person name="Berard A."/>
            <person name="Berges H."/>
            <person name="Blanchet N."/>
            <person name="Boniface M.C."/>
            <person name="Brunel D."/>
            <person name="Catrice O."/>
            <person name="Chaidir N."/>
            <person name="Claudel C."/>
            <person name="Donnadieu C."/>
            <person name="Faraut T."/>
            <person name="Fievet G."/>
            <person name="Helmstetter N."/>
            <person name="King M."/>
            <person name="Knapp S.J."/>
            <person name="Lai Z."/>
            <person name="Le Paslier M.C."/>
            <person name="Lippi Y."/>
            <person name="Lorenzon L."/>
            <person name="Mandel J.R."/>
            <person name="Marage G."/>
            <person name="Marchand G."/>
            <person name="Marquand E."/>
            <person name="Bret-Mestries E."/>
            <person name="Morien E."/>
            <person name="Nambeesan S."/>
            <person name="Nguyen T."/>
            <person name="Pegot-Espagnet P."/>
            <person name="Pouilly N."/>
            <person name="Raftis F."/>
            <person name="Sallet E."/>
            <person name="Schiex T."/>
            <person name="Thomas J."/>
            <person name="Vandecasteele C."/>
            <person name="Vares D."/>
            <person name="Vear F."/>
            <person name="Vautrin S."/>
            <person name="Crespi M."/>
            <person name="Mangin B."/>
            <person name="Burke J.M."/>
            <person name="Salse J."/>
            <person name="Munos S."/>
            <person name="Vincourt P."/>
            <person name="Rieseberg L.H."/>
            <person name="Langlade N.B."/>
        </authorList>
    </citation>
    <scope>NUCLEOTIDE SEQUENCE [LARGE SCALE GENOMIC DNA]</scope>
    <source>
        <strain evidence="3">cv. SF193</strain>
        <tissue evidence="1">Leaves</tissue>
    </source>
</reference>